<accession>E5AQV1</accession>
<dbReference type="AlphaFoldDB" id="E5AQV1"/>
<gene>
    <name evidence="1" type="ordered locus">RBRH_03618</name>
</gene>
<organism evidence="1 2">
    <name type="scientific">Mycetohabitans rhizoxinica (strain DSM 19002 / CIP 109453 / HKI 454)</name>
    <name type="common">Paraburkholderia rhizoxinica</name>
    <dbReference type="NCBI Taxonomy" id="882378"/>
    <lineage>
        <taxon>Bacteria</taxon>
        <taxon>Pseudomonadati</taxon>
        <taxon>Pseudomonadota</taxon>
        <taxon>Betaproteobacteria</taxon>
        <taxon>Burkholderiales</taxon>
        <taxon>Burkholderiaceae</taxon>
        <taxon>Mycetohabitans</taxon>
    </lineage>
</organism>
<name>E5AQV1_MYCRK</name>
<dbReference type="Proteomes" id="UP000007437">
    <property type="component" value="Chromosome"/>
</dbReference>
<evidence type="ECO:0000313" key="2">
    <source>
        <dbReference type="Proteomes" id="UP000007437"/>
    </source>
</evidence>
<protein>
    <submittedName>
        <fullName evidence="1">Uncharacterized protein</fullName>
    </submittedName>
</protein>
<reference evidence="1 2" key="1">
    <citation type="journal article" date="2011" name="J. Bacteriol.">
        <title>Complete genome sequence of Burkholderia rhizoxinica, an endosymbiont of Rhizopus microsporus.</title>
        <authorList>
            <person name="Lackner G."/>
            <person name="Moebius N."/>
            <person name="Partida-Martinez L."/>
            <person name="Hertweck C."/>
        </authorList>
    </citation>
    <scope>NUCLEOTIDE SEQUENCE [LARGE SCALE GENOMIC DNA]</scope>
    <source>
        <strain evidence="2">DSM 19002 / CIP 109453 / HKI 454</strain>
    </source>
</reference>
<dbReference type="STRING" id="882378.RBRH_03618"/>
<dbReference type="KEGG" id="brh:RBRH_03618"/>
<sequence>MLADYCGVGSQWLEAARHHVASGHEPRGMMKKMRQYSIFDEEPETHEFK</sequence>
<dbReference type="HOGENOM" id="CLU_3133355_0_0_4"/>
<proteinExistence type="predicted"/>
<evidence type="ECO:0000313" key="1">
    <source>
        <dbReference type="EMBL" id="CBW74983.1"/>
    </source>
</evidence>
<dbReference type="EMBL" id="FR687359">
    <property type="protein sequence ID" value="CBW74983.1"/>
    <property type="molecule type" value="Genomic_DNA"/>
</dbReference>